<sequence>MKAKVLQRFRDKDSNKIHEANHFYESNEKRIKELQDLGYLGEVKKEKQQEPKQEPPKQNQSKQKKKKSETAKE</sequence>
<accession>A0ABS4HH88</accession>
<evidence type="ECO:0000256" key="1">
    <source>
        <dbReference type="SAM" id="MobiDB-lite"/>
    </source>
</evidence>
<dbReference type="EMBL" id="JAGGKK010000020">
    <property type="protein sequence ID" value="MBP1950292.1"/>
    <property type="molecule type" value="Genomic_DNA"/>
</dbReference>
<protein>
    <submittedName>
        <fullName evidence="2">Uncharacterized protein</fullName>
    </submittedName>
</protein>
<feature type="compositionally biased region" description="Basic and acidic residues" evidence="1">
    <location>
        <begin position="42"/>
        <end position="55"/>
    </location>
</feature>
<proteinExistence type="predicted"/>
<evidence type="ECO:0000313" key="3">
    <source>
        <dbReference type="Proteomes" id="UP001519328"/>
    </source>
</evidence>
<feature type="region of interest" description="Disordered" evidence="1">
    <location>
        <begin position="40"/>
        <end position="73"/>
    </location>
</feature>
<keyword evidence="3" id="KW-1185">Reference proteome</keyword>
<gene>
    <name evidence="2" type="ORF">J2Z82_003249</name>
</gene>
<comment type="caution">
    <text evidence="2">The sequence shown here is derived from an EMBL/GenBank/DDBJ whole genome shotgun (WGS) entry which is preliminary data.</text>
</comment>
<evidence type="ECO:0000313" key="2">
    <source>
        <dbReference type="EMBL" id="MBP1950292.1"/>
    </source>
</evidence>
<name>A0ABS4HH88_9BACI</name>
<reference evidence="2 3" key="1">
    <citation type="submission" date="2021-03" db="EMBL/GenBank/DDBJ databases">
        <title>Genomic Encyclopedia of Type Strains, Phase IV (KMG-IV): sequencing the most valuable type-strain genomes for metagenomic binning, comparative biology and taxonomic classification.</title>
        <authorList>
            <person name="Goeker M."/>
        </authorList>
    </citation>
    <scope>NUCLEOTIDE SEQUENCE [LARGE SCALE GENOMIC DNA]</scope>
    <source>
        <strain evidence="2 3">DSM 21085</strain>
    </source>
</reference>
<organism evidence="2 3">
    <name type="scientific">Virgibacillus litoralis</name>
    <dbReference type="NCBI Taxonomy" id="578221"/>
    <lineage>
        <taxon>Bacteria</taxon>
        <taxon>Bacillati</taxon>
        <taxon>Bacillota</taxon>
        <taxon>Bacilli</taxon>
        <taxon>Bacillales</taxon>
        <taxon>Bacillaceae</taxon>
        <taxon>Virgibacillus</taxon>
    </lineage>
</organism>
<dbReference type="RefSeq" id="WP_209481778.1">
    <property type="nucleotide sequence ID" value="NZ_JAGGKK010000020.1"/>
</dbReference>
<dbReference type="Proteomes" id="UP001519328">
    <property type="component" value="Unassembled WGS sequence"/>
</dbReference>